<dbReference type="Gene3D" id="3.30.420.10">
    <property type="entry name" value="Ribonuclease H-like superfamily/Ribonuclease H"/>
    <property type="match status" value="1"/>
</dbReference>
<keyword evidence="3" id="KW-1185">Reference proteome</keyword>
<protein>
    <recommendedName>
        <fullName evidence="1">Integrase catalytic domain-containing protein</fullName>
    </recommendedName>
</protein>
<dbReference type="InterPro" id="IPR036397">
    <property type="entry name" value="RNaseH_sf"/>
</dbReference>
<feature type="domain" description="Integrase catalytic" evidence="1">
    <location>
        <begin position="1"/>
        <end position="99"/>
    </location>
</feature>
<dbReference type="AlphaFoldDB" id="A0A814FUF3"/>
<evidence type="ECO:0000313" key="3">
    <source>
        <dbReference type="Proteomes" id="UP000663879"/>
    </source>
</evidence>
<dbReference type="EMBL" id="CAJNOC010003584">
    <property type="protein sequence ID" value="CAF0989578.1"/>
    <property type="molecule type" value="Genomic_DNA"/>
</dbReference>
<dbReference type="PANTHER" id="PTHR38681:SF1">
    <property type="entry name" value="RETROVIRUS-RELATED POL POLYPROTEIN FROM TRANSPOSON 412-LIKE PROTEIN"/>
    <property type="match status" value="1"/>
</dbReference>
<comment type="caution">
    <text evidence="2">The sequence shown here is derived from an EMBL/GenBank/DDBJ whole genome shotgun (WGS) entry which is preliminary data.</text>
</comment>
<sequence>MVRCKKKRSKKSIEKLFELFKTVVESLCRLTGIKRRVPSTYHPRTNGLIENFNKTIADCISKHDPKNWDKWIDYVLLAYRSRIYPSTKQTPFELVFGRKMNMFDDWKSMEAESESESIYRRSIEIKDLFDK</sequence>
<name>A0A814FUF3_9BILA</name>
<evidence type="ECO:0000259" key="1">
    <source>
        <dbReference type="PROSITE" id="PS50994"/>
    </source>
</evidence>
<dbReference type="SUPFAM" id="SSF53098">
    <property type="entry name" value="Ribonuclease H-like"/>
    <property type="match status" value="1"/>
</dbReference>
<dbReference type="OrthoDB" id="413122at2759"/>
<dbReference type="GO" id="GO:0003676">
    <property type="term" value="F:nucleic acid binding"/>
    <property type="evidence" value="ECO:0007669"/>
    <property type="project" value="InterPro"/>
</dbReference>
<accession>A0A814FUF3</accession>
<dbReference type="InterPro" id="IPR001584">
    <property type="entry name" value="Integrase_cat-core"/>
</dbReference>
<evidence type="ECO:0000313" key="2">
    <source>
        <dbReference type="EMBL" id="CAF0989578.1"/>
    </source>
</evidence>
<dbReference type="InterPro" id="IPR012337">
    <property type="entry name" value="RNaseH-like_sf"/>
</dbReference>
<dbReference type="Proteomes" id="UP000663879">
    <property type="component" value="Unassembled WGS sequence"/>
</dbReference>
<proteinExistence type="predicted"/>
<gene>
    <name evidence="2" type="ORF">OXX778_LOCUS15842</name>
</gene>
<dbReference type="PROSITE" id="PS50994">
    <property type="entry name" value="INTEGRASE"/>
    <property type="match status" value="1"/>
</dbReference>
<organism evidence="2 3">
    <name type="scientific">Brachionus calyciflorus</name>
    <dbReference type="NCBI Taxonomy" id="104777"/>
    <lineage>
        <taxon>Eukaryota</taxon>
        <taxon>Metazoa</taxon>
        <taxon>Spiralia</taxon>
        <taxon>Gnathifera</taxon>
        <taxon>Rotifera</taxon>
        <taxon>Eurotatoria</taxon>
        <taxon>Monogononta</taxon>
        <taxon>Pseudotrocha</taxon>
        <taxon>Ploima</taxon>
        <taxon>Brachionidae</taxon>
        <taxon>Brachionus</taxon>
    </lineage>
</organism>
<dbReference type="PANTHER" id="PTHR38681">
    <property type="entry name" value="RETROVIRUS-RELATED POL POLYPROTEIN FROM TRANSPOSON 412-LIKE PROTEIN-RELATED"/>
    <property type="match status" value="1"/>
</dbReference>
<reference evidence="2" key="1">
    <citation type="submission" date="2021-02" db="EMBL/GenBank/DDBJ databases">
        <authorList>
            <person name="Nowell W R."/>
        </authorList>
    </citation>
    <scope>NUCLEOTIDE SEQUENCE</scope>
    <source>
        <strain evidence="2">Ploen Becks lab</strain>
    </source>
</reference>
<dbReference type="GO" id="GO:0015074">
    <property type="term" value="P:DNA integration"/>
    <property type="evidence" value="ECO:0007669"/>
    <property type="project" value="InterPro"/>
</dbReference>